<evidence type="ECO:0000313" key="3">
    <source>
        <dbReference type="Proteomes" id="UP001183817"/>
    </source>
</evidence>
<feature type="domain" description="VOC" evidence="1">
    <location>
        <begin position="71"/>
        <end position="184"/>
    </location>
</feature>
<dbReference type="InterPro" id="IPR037523">
    <property type="entry name" value="VOC_core"/>
</dbReference>
<dbReference type="Gene3D" id="3.10.180.10">
    <property type="entry name" value="2,3-Dihydroxybiphenyl 1,2-Dioxygenase, domain 1"/>
    <property type="match status" value="1"/>
</dbReference>
<proteinExistence type="predicted"/>
<dbReference type="EMBL" id="JAVDYI010000001">
    <property type="protein sequence ID" value="MDR7356491.1"/>
    <property type="molecule type" value="Genomic_DNA"/>
</dbReference>
<dbReference type="RefSeq" id="WP_310287305.1">
    <property type="nucleotide sequence ID" value="NZ_BAAAWO010000001.1"/>
</dbReference>
<dbReference type="SUPFAM" id="SSF54593">
    <property type="entry name" value="Glyoxalase/Bleomycin resistance protein/Dihydroxybiphenyl dioxygenase"/>
    <property type="match status" value="1"/>
</dbReference>
<gene>
    <name evidence="2" type="ORF">J2S64_000182</name>
</gene>
<protein>
    <submittedName>
        <fullName evidence="2">Catechol-2,3-dioxygenase</fullName>
    </submittedName>
</protein>
<reference evidence="2 3" key="1">
    <citation type="submission" date="2023-07" db="EMBL/GenBank/DDBJ databases">
        <title>Sequencing the genomes of 1000 actinobacteria strains.</title>
        <authorList>
            <person name="Klenk H.-P."/>
        </authorList>
    </citation>
    <scope>NUCLEOTIDE SEQUENCE [LARGE SCALE GENOMIC DNA]</scope>
    <source>
        <strain evidence="2 3">DSM 20167</strain>
    </source>
</reference>
<keyword evidence="3" id="KW-1185">Reference proteome</keyword>
<evidence type="ECO:0000259" key="1">
    <source>
        <dbReference type="PROSITE" id="PS51819"/>
    </source>
</evidence>
<comment type="caution">
    <text evidence="2">The sequence shown here is derived from an EMBL/GenBank/DDBJ whole genome shotgun (WGS) entry which is preliminary data.</text>
</comment>
<dbReference type="InterPro" id="IPR029068">
    <property type="entry name" value="Glyas_Bleomycin-R_OHBP_Dase"/>
</dbReference>
<name>A0ABU2BCY4_9MICC</name>
<evidence type="ECO:0000313" key="2">
    <source>
        <dbReference type="EMBL" id="MDR7356491.1"/>
    </source>
</evidence>
<sequence>MVRTRRPQTTTEIEAAQETARRGKCRQPINATFCRTNQTGFFWLEVTAQESSDFNGMPQYRFPTKGISQMKIRNVSITVSDLAMAVQFYRDTLLLPVEWTPAGADVVIGSSRLSMAAGDGFDGVHHLAFGILPSEFERAHEWLARRVSLFQADGSEIIPGPDDWNSRSLYFLGPEGIILEFIARAADTCTDSSKGDNPRILSISEVGLGVEDVLDAVATLSEELAIPNFYDCSSTFASMGGHDGLLIVVHRERVWFPTESSRPARGFLTVQIESRARKSRVDPAPGISIISG</sequence>
<dbReference type="Proteomes" id="UP001183817">
    <property type="component" value="Unassembled WGS sequence"/>
</dbReference>
<dbReference type="CDD" id="cd06587">
    <property type="entry name" value="VOC"/>
    <property type="match status" value="1"/>
</dbReference>
<accession>A0ABU2BCY4</accession>
<dbReference type="PROSITE" id="PS51819">
    <property type="entry name" value="VOC"/>
    <property type="match status" value="1"/>
</dbReference>
<organism evidence="2 3">
    <name type="scientific">Paeniglutamicibacter sulfureus</name>
    <dbReference type="NCBI Taxonomy" id="43666"/>
    <lineage>
        <taxon>Bacteria</taxon>
        <taxon>Bacillati</taxon>
        <taxon>Actinomycetota</taxon>
        <taxon>Actinomycetes</taxon>
        <taxon>Micrococcales</taxon>
        <taxon>Micrococcaceae</taxon>
        <taxon>Paeniglutamicibacter</taxon>
    </lineage>
</organism>